<dbReference type="CDD" id="cd07067">
    <property type="entry name" value="HP_PGM_like"/>
    <property type="match status" value="1"/>
</dbReference>
<dbReference type="Gene3D" id="3.40.50.1240">
    <property type="entry name" value="Phosphoglycerate mutase-like"/>
    <property type="match status" value="1"/>
</dbReference>
<keyword evidence="2" id="KW-1185">Reference proteome</keyword>
<dbReference type="Pfam" id="PF00300">
    <property type="entry name" value="His_Phos_1"/>
    <property type="match status" value="1"/>
</dbReference>
<comment type="caution">
    <text evidence="1">The sequence shown here is derived from an EMBL/GenBank/DDBJ whole genome shotgun (WGS) entry which is preliminary data.</text>
</comment>
<organism evidence="1 2">
    <name type="scientific">Halogeometricum salsisoli</name>
    <dbReference type="NCBI Taxonomy" id="2950536"/>
    <lineage>
        <taxon>Archaea</taxon>
        <taxon>Methanobacteriati</taxon>
        <taxon>Methanobacteriota</taxon>
        <taxon>Stenosarchaea group</taxon>
        <taxon>Halobacteria</taxon>
        <taxon>Halobacteriales</taxon>
        <taxon>Haloferacaceae</taxon>
        <taxon>Halogeometricum</taxon>
    </lineage>
</organism>
<evidence type="ECO:0000313" key="2">
    <source>
        <dbReference type="Proteomes" id="UP001257060"/>
    </source>
</evidence>
<gene>
    <name evidence="1" type="ORF">NDI76_09755</name>
</gene>
<accession>A0ABU2GFB1</accession>
<dbReference type="InterPro" id="IPR029033">
    <property type="entry name" value="His_PPase_superfam"/>
</dbReference>
<protein>
    <submittedName>
        <fullName evidence="1">Histidine phosphatase family protein</fullName>
    </submittedName>
</protein>
<proteinExistence type="predicted"/>
<dbReference type="InterPro" id="IPR051710">
    <property type="entry name" value="Phosphatase_SH3-domain"/>
</dbReference>
<dbReference type="RefSeq" id="WP_310923824.1">
    <property type="nucleotide sequence ID" value="NZ_JAMQOP010000001.1"/>
</dbReference>
<dbReference type="SMART" id="SM00855">
    <property type="entry name" value="PGAM"/>
    <property type="match status" value="1"/>
</dbReference>
<dbReference type="SUPFAM" id="SSF53254">
    <property type="entry name" value="Phosphoglycerate mutase-like"/>
    <property type="match status" value="1"/>
</dbReference>
<dbReference type="EMBL" id="JAMQOP010000001">
    <property type="protein sequence ID" value="MDS0299029.1"/>
    <property type="molecule type" value="Genomic_DNA"/>
</dbReference>
<sequence length="219" mass="24013">MTDAVLVLRHGERRDSVEENWRETAERIHDPGLTDRGRRQADRAAERLRETGVEEIYASPFLRAIQTASPVADALDLPVRVEPGLGEHLNPAWFDAHPEVLGREERVERFPRTDVEHRPLLEPTFPEDAADAERRIGETARRIVDSTSARRVLFVGHGATVGGVAHGLVGSAEAVDAPLCGLTELVRDGGGEGGENGNRNGDEWRVEWSGDVAHLDDGA</sequence>
<dbReference type="PANTHER" id="PTHR16469:SF27">
    <property type="entry name" value="UBIQUITIN-ASSOCIATED AND SH3 DOMAIN-CONTAINING BA-RELATED"/>
    <property type="match status" value="1"/>
</dbReference>
<dbReference type="Proteomes" id="UP001257060">
    <property type="component" value="Unassembled WGS sequence"/>
</dbReference>
<evidence type="ECO:0000313" key="1">
    <source>
        <dbReference type="EMBL" id="MDS0299029.1"/>
    </source>
</evidence>
<dbReference type="PANTHER" id="PTHR16469">
    <property type="entry name" value="UBIQUITIN-ASSOCIATED AND SH3 DOMAIN-CONTAINING BA-RELATED"/>
    <property type="match status" value="1"/>
</dbReference>
<dbReference type="InterPro" id="IPR013078">
    <property type="entry name" value="His_Pase_superF_clade-1"/>
</dbReference>
<name>A0ABU2GFB1_9EURY</name>
<reference evidence="1 2" key="1">
    <citation type="submission" date="2022-06" db="EMBL/GenBank/DDBJ databases">
        <title>Halogeometricum sp. a new haloarchaeum isolate from saline soil.</title>
        <authorList>
            <person name="Strakova D."/>
            <person name="Galisteo C."/>
            <person name="Sanchez-Porro C."/>
            <person name="Ventosa A."/>
        </authorList>
    </citation>
    <scope>NUCLEOTIDE SEQUENCE [LARGE SCALE GENOMIC DNA]</scope>
    <source>
        <strain evidence="1 2">S1BR25-6</strain>
    </source>
</reference>